<dbReference type="GO" id="GO:1901135">
    <property type="term" value="P:carbohydrate derivative metabolic process"/>
    <property type="evidence" value="ECO:0007669"/>
    <property type="project" value="InterPro"/>
</dbReference>
<dbReference type="Pfam" id="PF01380">
    <property type="entry name" value="SIS"/>
    <property type="match status" value="1"/>
</dbReference>
<evidence type="ECO:0000256" key="1">
    <source>
        <dbReference type="ARBA" id="ARBA00023015"/>
    </source>
</evidence>
<dbReference type="PANTHER" id="PTHR30514:SF1">
    <property type="entry name" value="HTH-TYPE TRANSCRIPTIONAL REGULATOR HEXR-RELATED"/>
    <property type="match status" value="1"/>
</dbReference>
<name>D9SSR6_CLOC7</name>
<feature type="domain" description="HTH rpiR-type" evidence="4">
    <location>
        <begin position="1"/>
        <end position="73"/>
    </location>
</feature>
<reference evidence="6 7" key="1">
    <citation type="submission" date="2010-08" db="EMBL/GenBank/DDBJ databases">
        <title>Complete sequence of Clostridium cellulovorans 743B.</title>
        <authorList>
            <consortium name="US DOE Joint Genome Institute"/>
            <person name="Lucas S."/>
            <person name="Copeland A."/>
            <person name="Lapidus A."/>
            <person name="Cheng J.-F."/>
            <person name="Bruce D."/>
            <person name="Goodwin L."/>
            <person name="Pitluck S."/>
            <person name="Chertkov O."/>
            <person name="Detter J.C."/>
            <person name="Han C."/>
            <person name="Tapia R."/>
            <person name="Land M."/>
            <person name="Hauser L."/>
            <person name="Chang Y.-J."/>
            <person name="Jeffries C."/>
            <person name="Kyrpides N."/>
            <person name="Ivanova N."/>
            <person name="Mikhailova N."/>
            <person name="Hemme C.L."/>
            <person name="Woyke T."/>
        </authorList>
    </citation>
    <scope>NUCLEOTIDE SEQUENCE [LARGE SCALE GENOMIC DNA]</scope>
    <source>
        <strain evidence="7">ATCC 35296 / DSM 3052 / OCM 3 / 743B</strain>
    </source>
</reference>
<dbReference type="InterPro" id="IPR000281">
    <property type="entry name" value="HTH_RpiR"/>
</dbReference>
<dbReference type="PANTHER" id="PTHR30514">
    <property type="entry name" value="GLUCOKINASE"/>
    <property type="match status" value="1"/>
</dbReference>
<dbReference type="KEGG" id="ccb:Clocel_2883"/>
<evidence type="ECO:0000256" key="3">
    <source>
        <dbReference type="ARBA" id="ARBA00023163"/>
    </source>
</evidence>
<gene>
    <name evidence="6" type="ordered locus">Clocel_2883</name>
</gene>
<dbReference type="STRING" id="573061.Clocel_2883"/>
<keyword evidence="3" id="KW-0804">Transcription</keyword>
<evidence type="ECO:0000259" key="4">
    <source>
        <dbReference type="PROSITE" id="PS51071"/>
    </source>
</evidence>
<dbReference type="AlphaFoldDB" id="D9SSR6"/>
<dbReference type="PROSITE" id="PS51071">
    <property type="entry name" value="HTH_RPIR"/>
    <property type="match status" value="1"/>
</dbReference>
<proteinExistence type="predicted"/>
<dbReference type="InterPro" id="IPR001347">
    <property type="entry name" value="SIS_dom"/>
</dbReference>
<keyword evidence="1" id="KW-0805">Transcription regulation</keyword>
<keyword evidence="2" id="KW-0238">DNA-binding</keyword>
<dbReference type="GO" id="GO:0003700">
    <property type="term" value="F:DNA-binding transcription factor activity"/>
    <property type="evidence" value="ECO:0007669"/>
    <property type="project" value="InterPro"/>
</dbReference>
<dbReference type="InterPro" id="IPR047640">
    <property type="entry name" value="RpiR-like"/>
</dbReference>
<feature type="domain" description="SIS" evidence="5">
    <location>
        <begin position="106"/>
        <end position="249"/>
    </location>
</feature>
<evidence type="ECO:0000259" key="5">
    <source>
        <dbReference type="PROSITE" id="PS51464"/>
    </source>
</evidence>
<dbReference type="InterPro" id="IPR035472">
    <property type="entry name" value="RpiR-like_SIS"/>
</dbReference>
<dbReference type="GO" id="GO:0003677">
    <property type="term" value="F:DNA binding"/>
    <property type="evidence" value="ECO:0007669"/>
    <property type="project" value="UniProtKB-KW"/>
</dbReference>
<dbReference type="InterPro" id="IPR046348">
    <property type="entry name" value="SIS_dom_sf"/>
</dbReference>
<dbReference type="RefSeq" id="WP_010075672.1">
    <property type="nucleotide sequence ID" value="NC_014393.1"/>
</dbReference>
<dbReference type="OrthoDB" id="9762536at2"/>
<dbReference type="HOGENOM" id="CLU_055769_4_0_9"/>
<dbReference type="CDD" id="cd05013">
    <property type="entry name" value="SIS_RpiR"/>
    <property type="match status" value="1"/>
</dbReference>
<dbReference type="eggNOG" id="COG1737">
    <property type="taxonomic scope" value="Bacteria"/>
</dbReference>
<dbReference type="Gene3D" id="3.40.50.10490">
    <property type="entry name" value="Glucose-6-phosphate isomerase like protein, domain 1"/>
    <property type="match status" value="1"/>
</dbReference>
<dbReference type="Pfam" id="PF01418">
    <property type="entry name" value="HTH_6"/>
    <property type="match status" value="1"/>
</dbReference>
<dbReference type="EMBL" id="CP002160">
    <property type="protein sequence ID" value="ADL52578.1"/>
    <property type="molecule type" value="Genomic_DNA"/>
</dbReference>
<protein>
    <submittedName>
        <fullName evidence="6">Transcriptional regulator, RpiR family</fullName>
    </submittedName>
</protein>
<dbReference type="SUPFAM" id="SSF46689">
    <property type="entry name" value="Homeodomain-like"/>
    <property type="match status" value="1"/>
</dbReference>
<evidence type="ECO:0000313" key="6">
    <source>
        <dbReference type="EMBL" id="ADL52578.1"/>
    </source>
</evidence>
<sequence length="252" mass="28622">MFNVGNVNNLNDLELQLYRYISENMEKVVYMRIRELAQETHVSTTTIIRFCKAMGCEGYSDFKTMLKLYLKEYKRNDSKLMLSTGILEDFLERVVNGDLDDAMNKAAKLIHEQENVLFIGIGNSGHSSGYGARYLSSLGKFALYIDDPYYPLTGDIIKNSVTIAISVSGESDSILRLTNIFKERGSKIISVTNRKSSPLSKMADVNISYYIQQESFADNGLEYRDITSQVPSIFIVETIAKKVHELMNNREL</sequence>
<dbReference type="SUPFAM" id="SSF53697">
    <property type="entry name" value="SIS domain"/>
    <property type="match status" value="1"/>
</dbReference>
<evidence type="ECO:0000256" key="2">
    <source>
        <dbReference type="ARBA" id="ARBA00023125"/>
    </source>
</evidence>
<dbReference type="InterPro" id="IPR009057">
    <property type="entry name" value="Homeodomain-like_sf"/>
</dbReference>
<keyword evidence="7" id="KW-1185">Reference proteome</keyword>
<dbReference type="Gene3D" id="1.10.10.10">
    <property type="entry name" value="Winged helix-like DNA-binding domain superfamily/Winged helix DNA-binding domain"/>
    <property type="match status" value="1"/>
</dbReference>
<dbReference type="PROSITE" id="PS51464">
    <property type="entry name" value="SIS"/>
    <property type="match status" value="1"/>
</dbReference>
<organism evidence="6 7">
    <name type="scientific">Clostridium cellulovorans (strain ATCC 35296 / DSM 3052 / OCM 3 / 743B)</name>
    <dbReference type="NCBI Taxonomy" id="573061"/>
    <lineage>
        <taxon>Bacteria</taxon>
        <taxon>Bacillati</taxon>
        <taxon>Bacillota</taxon>
        <taxon>Clostridia</taxon>
        <taxon>Eubacteriales</taxon>
        <taxon>Clostridiaceae</taxon>
        <taxon>Clostridium</taxon>
    </lineage>
</organism>
<dbReference type="GO" id="GO:0097367">
    <property type="term" value="F:carbohydrate derivative binding"/>
    <property type="evidence" value="ECO:0007669"/>
    <property type="project" value="InterPro"/>
</dbReference>
<evidence type="ECO:0000313" key="7">
    <source>
        <dbReference type="Proteomes" id="UP000002730"/>
    </source>
</evidence>
<dbReference type="Proteomes" id="UP000002730">
    <property type="component" value="Chromosome"/>
</dbReference>
<accession>D9SSR6</accession>
<dbReference type="InterPro" id="IPR036388">
    <property type="entry name" value="WH-like_DNA-bd_sf"/>
</dbReference>